<sequence>MTDPNSIPTPTLARWRNLGDRVLEPVVDRSDTLNA</sequence>
<accession>A0A8T4GDP2</accession>
<dbReference type="AlphaFoldDB" id="A0A8T4GDP2"/>
<protein>
    <submittedName>
        <fullName evidence="1">Uncharacterized protein</fullName>
    </submittedName>
</protein>
<keyword evidence="2" id="KW-1185">Reference proteome</keyword>
<evidence type="ECO:0000313" key="2">
    <source>
        <dbReference type="Proteomes" id="UP000823588"/>
    </source>
</evidence>
<name>A0A8T4GDP2_9EURY</name>
<organism evidence="1 2">
    <name type="scientific">Halorubrum alkaliphilum</name>
    <dbReference type="NCBI Taxonomy" id="261290"/>
    <lineage>
        <taxon>Archaea</taxon>
        <taxon>Methanobacteriati</taxon>
        <taxon>Methanobacteriota</taxon>
        <taxon>Stenosarchaea group</taxon>
        <taxon>Halobacteria</taxon>
        <taxon>Halobacteriales</taxon>
        <taxon>Haloferacaceae</taxon>
        <taxon>Halorubrum</taxon>
    </lineage>
</organism>
<gene>
    <name evidence="1" type="ORF">J2751_001578</name>
</gene>
<dbReference type="Proteomes" id="UP000823588">
    <property type="component" value="Unassembled WGS sequence"/>
</dbReference>
<proteinExistence type="predicted"/>
<dbReference type="EMBL" id="JAGGKQ010000009">
    <property type="protein sequence ID" value="MBP1922568.1"/>
    <property type="molecule type" value="Genomic_DNA"/>
</dbReference>
<comment type="caution">
    <text evidence="1">The sequence shown here is derived from an EMBL/GenBank/DDBJ whole genome shotgun (WGS) entry which is preliminary data.</text>
</comment>
<reference evidence="1" key="1">
    <citation type="submission" date="2021-03" db="EMBL/GenBank/DDBJ databases">
        <title>Genomic Encyclopedia of Type Strains, Phase IV (KMG-IV): sequencing the most valuable type-strain genomes for metagenomic binning, comparative biology and taxonomic classification.</title>
        <authorList>
            <person name="Goeker M."/>
        </authorList>
    </citation>
    <scope>NUCLEOTIDE SEQUENCE</scope>
    <source>
        <strain evidence="1">DSM 23564</strain>
    </source>
</reference>
<evidence type="ECO:0000313" key="1">
    <source>
        <dbReference type="EMBL" id="MBP1922568.1"/>
    </source>
</evidence>